<dbReference type="UniPathway" id="UPA00053">
    <property type="reaction ID" value="UER00090"/>
</dbReference>
<keyword evidence="6" id="KW-0456">Lyase</keyword>
<comment type="caution">
    <text evidence="7">The sequence shown here is derived from an EMBL/GenBank/DDBJ whole genome shotgun (WGS) entry which is preliminary data.</text>
</comment>
<comment type="similarity">
    <text evidence="2">Belongs to the chorismate synthase family.</text>
</comment>
<evidence type="ECO:0000256" key="2">
    <source>
        <dbReference type="ARBA" id="ARBA00008014"/>
    </source>
</evidence>
<dbReference type="EMBL" id="VIEB01000241">
    <property type="protein sequence ID" value="TQD99126.1"/>
    <property type="molecule type" value="Genomic_DNA"/>
</dbReference>
<dbReference type="InterPro" id="IPR020541">
    <property type="entry name" value="Chorismate_synthase_CS"/>
</dbReference>
<dbReference type="AlphaFoldDB" id="A0A540MK09"/>
<dbReference type="InterPro" id="IPR035904">
    <property type="entry name" value="Chorismate_synth_AroC_sf"/>
</dbReference>
<dbReference type="GO" id="GO:0004107">
    <property type="term" value="F:chorismate synthase activity"/>
    <property type="evidence" value="ECO:0007669"/>
    <property type="project" value="UniProtKB-EC"/>
</dbReference>
<dbReference type="PANTHER" id="PTHR21085">
    <property type="entry name" value="CHORISMATE SYNTHASE"/>
    <property type="match status" value="1"/>
</dbReference>
<evidence type="ECO:0000313" key="8">
    <source>
        <dbReference type="Proteomes" id="UP000315295"/>
    </source>
</evidence>
<evidence type="ECO:0000256" key="3">
    <source>
        <dbReference type="ARBA" id="ARBA00013036"/>
    </source>
</evidence>
<dbReference type="GO" id="GO:0009423">
    <property type="term" value="P:chorismate biosynthetic process"/>
    <property type="evidence" value="ECO:0007669"/>
    <property type="project" value="UniProtKB-UniPathway"/>
</dbReference>
<dbReference type="PROSITE" id="PS00788">
    <property type="entry name" value="CHORISMATE_SYNTHASE_2"/>
    <property type="match status" value="1"/>
</dbReference>
<gene>
    <name evidence="7" type="ORF">C1H46_015245</name>
</gene>
<proteinExistence type="inferred from homology"/>
<dbReference type="GO" id="GO:0005829">
    <property type="term" value="C:cytosol"/>
    <property type="evidence" value="ECO:0007669"/>
    <property type="project" value="TreeGrafter"/>
</dbReference>
<evidence type="ECO:0000256" key="4">
    <source>
        <dbReference type="ARBA" id="ARBA00022605"/>
    </source>
</evidence>
<evidence type="ECO:0000256" key="5">
    <source>
        <dbReference type="ARBA" id="ARBA00023141"/>
    </source>
</evidence>
<dbReference type="GO" id="GO:0009073">
    <property type="term" value="P:aromatic amino acid family biosynthetic process"/>
    <property type="evidence" value="ECO:0007669"/>
    <property type="project" value="UniProtKB-KW"/>
</dbReference>
<sequence>MEITLSLEYQVYDEMSVAYRPSHADRTYDQKYGIRSVQGGGRSSARETIGRVAAGALAKKILKAFSGTEVLAYVSQVQKVMLPEELVDHHTLTLDQVR</sequence>
<dbReference type="Gene3D" id="3.60.150.10">
    <property type="entry name" value="Chorismate synthase AroC"/>
    <property type="match status" value="1"/>
</dbReference>
<comment type="pathway">
    <text evidence="1">Metabolic intermediate biosynthesis; chorismate biosynthesis; chorismate from D-erythrose 4-phosphate and phosphoenolpyruvate: step 7/7.</text>
</comment>
<accession>A0A540MK09</accession>
<dbReference type="PANTHER" id="PTHR21085:SF0">
    <property type="entry name" value="CHORISMATE SYNTHASE"/>
    <property type="match status" value="1"/>
</dbReference>
<keyword evidence="4" id="KW-0028">Amino-acid biosynthesis</keyword>
<reference evidence="7 8" key="1">
    <citation type="journal article" date="2019" name="G3 (Bethesda)">
        <title>Sequencing of a Wild Apple (Malus baccata) Genome Unravels the Differences Between Cultivated and Wild Apple Species Regarding Disease Resistance and Cold Tolerance.</title>
        <authorList>
            <person name="Chen X."/>
        </authorList>
    </citation>
    <scope>NUCLEOTIDE SEQUENCE [LARGE SCALE GENOMIC DNA]</scope>
    <source>
        <strain evidence="8">cv. Shandingzi</strain>
        <tissue evidence="7">Leaves</tissue>
    </source>
</reference>
<evidence type="ECO:0000313" key="7">
    <source>
        <dbReference type="EMBL" id="TQD99126.1"/>
    </source>
</evidence>
<dbReference type="STRING" id="106549.A0A540MK09"/>
<dbReference type="EC" id="4.2.3.5" evidence="3"/>
<evidence type="ECO:0000256" key="6">
    <source>
        <dbReference type="ARBA" id="ARBA00023239"/>
    </source>
</evidence>
<keyword evidence="8" id="KW-1185">Reference proteome</keyword>
<dbReference type="GO" id="GO:0008652">
    <property type="term" value="P:amino acid biosynthetic process"/>
    <property type="evidence" value="ECO:0007669"/>
    <property type="project" value="UniProtKB-KW"/>
</dbReference>
<dbReference type="SUPFAM" id="SSF103263">
    <property type="entry name" value="Chorismate synthase, AroC"/>
    <property type="match status" value="1"/>
</dbReference>
<evidence type="ECO:0000256" key="1">
    <source>
        <dbReference type="ARBA" id="ARBA00005044"/>
    </source>
</evidence>
<dbReference type="Pfam" id="PF01264">
    <property type="entry name" value="Chorismate_synt"/>
    <property type="match status" value="1"/>
</dbReference>
<dbReference type="Proteomes" id="UP000315295">
    <property type="component" value="Unassembled WGS sequence"/>
</dbReference>
<protein>
    <recommendedName>
        <fullName evidence="3">chorismate synthase</fullName>
        <ecNumber evidence="3">4.2.3.5</ecNumber>
    </recommendedName>
</protein>
<keyword evidence="5" id="KW-0057">Aromatic amino acid biosynthesis</keyword>
<dbReference type="InterPro" id="IPR000453">
    <property type="entry name" value="Chorismate_synth"/>
</dbReference>
<name>A0A540MK09_MALBA</name>
<dbReference type="GO" id="GO:0010181">
    <property type="term" value="F:FMN binding"/>
    <property type="evidence" value="ECO:0007669"/>
    <property type="project" value="TreeGrafter"/>
</dbReference>
<organism evidence="7 8">
    <name type="scientific">Malus baccata</name>
    <name type="common">Siberian crab apple</name>
    <name type="synonym">Pyrus baccata</name>
    <dbReference type="NCBI Taxonomy" id="106549"/>
    <lineage>
        <taxon>Eukaryota</taxon>
        <taxon>Viridiplantae</taxon>
        <taxon>Streptophyta</taxon>
        <taxon>Embryophyta</taxon>
        <taxon>Tracheophyta</taxon>
        <taxon>Spermatophyta</taxon>
        <taxon>Magnoliopsida</taxon>
        <taxon>eudicotyledons</taxon>
        <taxon>Gunneridae</taxon>
        <taxon>Pentapetalae</taxon>
        <taxon>rosids</taxon>
        <taxon>fabids</taxon>
        <taxon>Rosales</taxon>
        <taxon>Rosaceae</taxon>
        <taxon>Amygdaloideae</taxon>
        <taxon>Maleae</taxon>
        <taxon>Malus</taxon>
    </lineage>
</organism>